<accession>A0A1J4V016</accession>
<sequence length="124" mass="14448">MNVLETAQRRAGMHFAFNKVLTILTLIMAVLYCLILYLNHNGDTEDTEWLFVAIVVVGTSTPMEMVFGYVIARHNPVRIRRELEAIIHHEKRIIGRRWFGCGKPLKDTHRQILREAKEFLALYP</sequence>
<keyword evidence="1" id="KW-0812">Transmembrane</keyword>
<dbReference type="EMBL" id="MNVN01000016">
    <property type="protein sequence ID" value="OIO30514.1"/>
    <property type="molecule type" value="Genomic_DNA"/>
</dbReference>
<proteinExistence type="predicted"/>
<evidence type="ECO:0000313" key="3">
    <source>
        <dbReference type="Proteomes" id="UP000181992"/>
    </source>
</evidence>
<protein>
    <submittedName>
        <fullName evidence="2">Uncharacterized protein</fullName>
    </submittedName>
</protein>
<comment type="caution">
    <text evidence="2">The sequence shown here is derived from an EMBL/GenBank/DDBJ whole genome shotgun (WGS) entry which is preliminary data.</text>
</comment>
<evidence type="ECO:0000313" key="2">
    <source>
        <dbReference type="EMBL" id="OIO30514.1"/>
    </source>
</evidence>
<keyword evidence="1" id="KW-0472">Membrane</keyword>
<evidence type="ECO:0000256" key="1">
    <source>
        <dbReference type="SAM" id="Phobius"/>
    </source>
</evidence>
<gene>
    <name evidence="2" type="ORF">AUJ77_02985</name>
</gene>
<dbReference type="Proteomes" id="UP000181992">
    <property type="component" value="Unassembled WGS sequence"/>
</dbReference>
<dbReference type="STRING" id="1805281.AUJ77_02985"/>
<name>A0A1J4V016_9BACT</name>
<reference evidence="2 3" key="1">
    <citation type="journal article" date="2016" name="Environ. Microbiol.">
        <title>Genomic resolution of a cold subsurface aquifer community provides metabolic insights for novel microbes adapted to high CO concentrations.</title>
        <authorList>
            <person name="Probst A.J."/>
            <person name="Castelle C.J."/>
            <person name="Singh A."/>
            <person name="Brown C.T."/>
            <person name="Anantharaman K."/>
            <person name="Sharon I."/>
            <person name="Hug L.A."/>
            <person name="Burstein D."/>
            <person name="Emerson J.B."/>
            <person name="Thomas B.C."/>
            <person name="Banfield J.F."/>
        </authorList>
    </citation>
    <scope>NUCLEOTIDE SEQUENCE [LARGE SCALE GENOMIC DNA]</scope>
    <source>
        <strain evidence="2">CG1_02_43_90</strain>
    </source>
</reference>
<organism evidence="2 3">
    <name type="scientific">Candidatus Nomurabacteria bacterium CG1_02_43_90</name>
    <dbReference type="NCBI Taxonomy" id="1805281"/>
    <lineage>
        <taxon>Bacteria</taxon>
        <taxon>Candidatus Nomuraibacteriota</taxon>
    </lineage>
</organism>
<dbReference type="AlphaFoldDB" id="A0A1J4V016"/>
<feature type="transmembrane region" description="Helical" evidence="1">
    <location>
        <begin position="50"/>
        <end position="72"/>
    </location>
</feature>
<keyword evidence="1" id="KW-1133">Transmembrane helix</keyword>
<feature type="transmembrane region" description="Helical" evidence="1">
    <location>
        <begin position="20"/>
        <end position="38"/>
    </location>
</feature>